<evidence type="ECO:0008006" key="3">
    <source>
        <dbReference type="Google" id="ProtNLM"/>
    </source>
</evidence>
<keyword evidence="2" id="KW-1185">Reference proteome</keyword>
<proteinExistence type="predicted"/>
<gene>
    <name evidence="1" type="ORF">RH857_02130</name>
</gene>
<dbReference type="EMBL" id="JAVKGT010000004">
    <property type="protein sequence ID" value="MDR5710941.1"/>
    <property type="molecule type" value="Genomic_DNA"/>
</dbReference>
<evidence type="ECO:0000313" key="2">
    <source>
        <dbReference type="Proteomes" id="UP001260872"/>
    </source>
</evidence>
<dbReference type="Proteomes" id="UP001260872">
    <property type="component" value="Unassembled WGS sequence"/>
</dbReference>
<sequence>MNTTQRYTRPPLVYSLELPPSWEVDDSGIDSGLVLARDTQGWGNGFHPNIVLTQSSWSGSGDATPETVLATQQSLEETFSRQLQDYRLIHLDFADFGTVAREDGEGEPVPGIMRAAYYTNEEGVPLMMHQWAARRAGVELSMTVTFPASDLPVLADASWSLAGLLEWKPDGRSA</sequence>
<organism evidence="1 2">
    <name type="scientific">Nesterenkonia flava</name>
    <dbReference type="NCBI Taxonomy" id="469799"/>
    <lineage>
        <taxon>Bacteria</taxon>
        <taxon>Bacillati</taxon>
        <taxon>Actinomycetota</taxon>
        <taxon>Actinomycetes</taxon>
        <taxon>Micrococcales</taxon>
        <taxon>Micrococcaceae</taxon>
        <taxon>Nesterenkonia</taxon>
    </lineage>
</organism>
<accession>A0ABU1FQM4</accession>
<name>A0ABU1FQM4_9MICC</name>
<comment type="caution">
    <text evidence="1">The sequence shown here is derived from an EMBL/GenBank/DDBJ whole genome shotgun (WGS) entry which is preliminary data.</text>
</comment>
<reference evidence="2" key="1">
    <citation type="submission" date="2023-07" db="EMBL/GenBank/DDBJ databases">
        <title>Description of three actinobacteria isolated from air of manufacturing shop in a pharmaceutical factory.</title>
        <authorList>
            <person name="Zhang D.-F."/>
        </authorList>
    </citation>
    <scope>NUCLEOTIDE SEQUENCE [LARGE SCALE GENOMIC DNA]</scope>
    <source>
        <strain evidence="2">CCTCC AB 207010</strain>
    </source>
</reference>
<dbReference type="RefSeq" id="WP_310536329.1">
    <property type="nucleotide sequence ID" value="NZ_BAAAOC010000093.1"/>
</dbReference>
<protein>
    <recommendedName>
        <fullName evidence="3">DUF1795 domain-containing protein</fullName>
    </recommendedName>
</protein>
<evidence type="ECO:0000313" key="1">
    <source>
        <dbReference type="EMBL" id="MDR5710941.1"/>
    </source>
</evidence>
<dbReference type="Gene3D" id="3.40.1000.10">
    <property type="entry name" value="Mog1/PsbP, alpha/beta/alpha sandwich"/>
    <property type="match status" value="1"/>
</dbReference>